<gene>
    <name evidence="1" type="ORF">A6769_37230</name>
</gene>
<evidence type="ECO:0000313" key="2">
    <source>
        <dbReference type="Proteomes" id="UP000252085"/>
    </source>
</evidence>
<organism evidence="1 2">
    <name type="scientific">Nostoc punctiforme NIES-2108</name>
    <dbReference type="NCBI Taxonomy" id="1356359"/>
    <lineage>
        <taxon>Bacteria</taxon>
        <taxon>Bacillati</taxon>
        <taxon>Cyanobacteriota</taxon>
        <taxon>Cyanophyceae</taxon>
        <taxon>Nostocales</taxon>
        <taxon>Nostocaceae</taxon>
        <taxon>Nostoc</taxon>
    </lineage>
</organism>
<proteinExistence type="predicted"/>
<comment type="caution">
    <text evidence="1">The sequence shown here is derived from an EMBL/GenBank/DDBJ whole genome shotgun (WGS) entry which is preliminary data.</text>
</comment>
<name>A0A367S141_NOSPU</name>
<dbReference type="Proteomes" id="UP000252085">
    <property type="component" value="Unassembled WGS sequence"/>
</dbReference>
<dbReference type="AlphaFoldDB" id="A0A367S141"/>
<protein>
    <submittedName>
        <fullName evidence="1">Uncharacterized protein</fullName>
    </submittedName>
</protein>
<accession>A0A367S141</accession>
<evidence type="ECO:0000313" key="1">
    <source>
        <dbReference type="EMBL" id="RCJ42538.1"/>
    </source>
</evidence>
<sequence length="309" mass="35634">MSQWDELGKQLAIQLKDVSTEEQIKELCENAVNQIRKTYSEINSRKTPLSTLKKAILSAYPSTETQQHSLQYFTNKGKGNIERYEHLALKYLTLSSEEWDKVGDNNRKDWKKEKLQKTVNQSETLSQSETVKQSETTTNDLETMTISQLNLDTKTEKLVSDAIAYSGISLADFIRKACKDQATTLLQKQKHNDKDLTNVSTEELLKDKKYKTHPSRADELVRRAIYALKNHNDNCTEKSQKWHINQTAIQVLTGSKVEKIKKILENYQTQIDYHNNTKHQLKPIDNRKEIKIDDDIDLKILAPIGVDLI</sequence>
<reference evidence="1 2" key="1">
    <citation type="submission" date="2016-04" db="EMBL/GenBank/DDBJ databases">
        <authorList>
            <person name="Evans L.H."/>
            <person name="Alamgir A."/>
            <person name="Owens N."/>
            <person name="Weber N.D."/>
            <person name="Virtaneva K."/>
            <person name="Barbian K."/>
            <person name="Babar A."/>
            <person name="Rosenke K."/>
        </authorList>
    </citation>
    <scope>NUCLEOTIDE SEQUENCE [LARGE SCALE GENOMIC DNA]</scope>
    <source>
        <strain evidence="1">NIES-2108</strain>
    </source>
</reference>
<dbReference type="EMBL" id="LXQE01000007">
    <property type="protein sequence ID" value="RCJ42538.1"/>
    <property type="molecule type" value="Genomic_DNA"/>
</dbReference>